<organism evidence="1 2">
    <name type="scientific">Romanomermis culicivorax</name>
    <name type="common">Nematode worm</name>
    <dbReference type="NCBI Taxonomy" id="13658"/>
    <lineage>
        <taxon>Eukaryota</taxon>
        <taxon>Metazoa</taxon>
        <taxon>Ecdysozoa</taxon>
        <taxon>Nematoda</taxon>
        <taxon>Enoplea</taxon>
        <taxon>Dorylaimia</taxon>
        <taxon>Mermithida</taxon>
        <taxon>Mermithoidea</taxon>
        <taxon>Mermithidae</taxon>
        <taxon>Romanomermis</taxon>
    </lineage>
</organism>
<dbReference type="AlphaFoldDB" id="A0A915JU15"/>
<proteinExistence type="predicted"/>
<keyword evidence="1" id="KW-1185">Reference proteome</keyword>
<evidence type="ECO:0000313" key="1">
    <source>
        <dbReference type="Proteomes" id="UP000887565"/>
    </source>
</evidence>
<reference evidence="2" key="1">
    <citation type="submission" date="2022-11" db="UniProtKB">
        <authorList>
            <consortium name="WormBaseParasite"/>
        </authorList>
    </citation>
    <scope>IDENTIFICATION</scope>
</reference>
<dbReference type="Proteomes" id="UP000887565">
    <property type="component" value="Unplaced"/>
</dbReference>
<sequence length="119" mass="13122">MFQLAPDCNQMTLKHELASITPKVGEEPTAFLNEDQTFQHKQVIETFSTKMPVFYQLTIGEQAKNFTNVQQLTNAVAKACSVLNATKPEIGTAEQPILVNQAAPYSMPSQSPQPQVSLI</sequence>
<dbReference type="WBParaSite" id="nRc.2.0.1.t29302-RA">
    <property type="protein sequence ID" value="nRc.2.0.1.t29302-RA"/>
    <property type="gene ID" value="nRc.2.0.1.g29302"/>
</dbReference>
<name>A0A915JU15_ROMCU</name>
<evidence type="ECO:0000313" key="2">
    <source>
        <dbReference type="WBParaSite" id="nRc.2.0.1.t29302-RA"/>
    </source>
</evidence>
<protein>
    <submittedName>
        <fullName evidence="2">Uncharacterized protein</fullName>
    </submittedName>
</protein>
<accession>A0A915JU15</accession>